<dbReference type="CDD" id="cd03257">
    <property type="entry name" value="ABC_NikE_OppD_transporters"/>
    <property type="match status" value="1"/>
</dbReference>
<evidence type="ECO:0000256" key="7">
    <source>
        <dbReference type="ARBA" id="ARBA00022741"/>
    </source>
</evidence>
<dbReference type="PROSITE" id="PS50928">
    <property type="entry name" value="ABC_TM1"/>
    <property type="match status" value="1"/>
</dbReference>
<dbReference type="PANTHER" id="PTHR43297">
    <property type="entry name" value="OLIGOPEPTIDE TRANSPORT ATP-BINDING PROTEIN APPD"/>
    <property type="match status" value="1"/>
</dbReference>
<evidence type="ECO:0000256" key="10">
    <source>
        <dbReference type="ARBA" id="ARBA00023136"/>
    </source>
</evidence>
<sequence length="586" mass="60250">MIRRLWRHRAGRAGLALAAAVVLLALLGPLAWPYQPDLPDYARQLTPPDARHWLGTDAAGRDQLARVLAGTGTSLTAVAAVFALTALIGLVVGAVAGFLGGPVDAVVGRTIDVLLGLPPQITALAIVGALGVGTGNLVVALVLAGWAYPARIARAAVLGSHRRLDVLAARLAGIGRWRILTGHVLPGAVTTVLVAATTTAGETVLTLAGLSFLGLGAQPPAAELGQLLADSQSSLVSSPWLLIGPTAVIAAMVAAAMLTADALADITDPAPAPARAGRRARAARTGGDGALVATGLSVRYPDGTHALRGVDLTLAAGTALAVVGESGCGKTTLARTVLRLLPAGTAIGGAVHVAGRDLLHLDRRALRRSRGYLVGYVAQDPYAACDPLRSLGHHVAAPWRVHRRRPPAGVVRDRIAGLGIDPGRLRDRPHRWSGGMVQRATIAAATAHRPAVTVADEPTSALDAGLAEEVLATLRGASSALLLVTHDLRLAAAHSDRVAVMYAGRIIETGRSGDVLDAPRHPYTAALLAATPRPDGTPVRGLPGSPPSLRDLPAGCPFAPRCDRRVADCASREPTLSDGVACWNPR</sequence>
<evidence type="ECO:0000313" key="15">
    <source>
        <dbReference type="Proteomes" id="UP000662200"/>
    </source>
</evidence>
<dbReference type="InterPro" id="IPR027417">
    <property type="entry name" value="P-loop_NTPase"/>
</dbReference>
<evidence type="ECO:0000259" key="13">
    <source>
        <dbReference type="PROSITE" id="PS50928"/>
    </source>
</evidence>
<keyword evidence="6 11" id="KW-0812">Transmembrane</keyword>
<dbReference type="SUPFAM" id="SSF52540">
    <property type="entry name" value="P-loop containing nucleoside triphosphate hydrolases"/>
    <property type="match status" value="1"/>
</dbReference>
<dbReference type="GO" id="GO:0005886">
    <property type="term" value="C:plasma membrane"/>
    <property type="evidence" value="ECO:0007669"/>
    <property type="project" value="UniProtKB-SubCell"/>
</dbReference>
<comment type="similarity">
    <text evidence="11">Belongs to the binding-protein-dependent transport system permease family.</text>
</comment>
<evidence type="ECO:0000256" key="9">
    <source>
        <dbReference type="ARBA" id="ARBA00022989"/>
    </source>
</evidence>
<feature type="transmembrane region" description="Helical" evidence="11">
    <location>
        <begin position="121"/>
        <end position="148"/>
    </location>
</feature>
<keyword evidence="4 11" id="KW-0813">Transport</keyword>
<evidence type="ECO:0000313" key="14">
    <source>
        <dbReference type="EMBL" id="GGK41804.1"/>
    </source>
</evidence>
<organism evidence="14 15">
    <name type="scientific">Pilimelia terevasa</name>
    <dbReference type="NCBI Taxonomy" id="53372"/>
    <lineage>
        <taxon>Bacteria</taxon>
        <taxon>Bacillati</taxon>
        <taxon>Actinomycetota</taxon>
        <taxon>Actinomycetes</taxon>
        <taxon>Micromonosporales</taxon>
        <taxon>Micromonosporaceae</taxon>
        <taxon>Pilimelia</taxon>
    </lineage>
</organism>
<dbReference type="Pfam" id="PF00528">
    <property type="entry name" value="BPD_transp_1"/>
    <property type="match status" value="1"/>
</dbReference>
<comment type="similarity">
    <text evidence="3">Belongs to the ABC transporter superfamily.</text>
</comment>
<dbReference type="SUPFAM" id="SSF161098">
    <property type="entry name" value="MetI-like"/>
    <property type="match status" value="1"/>
</dbReference>
<dbReference type="AlphaFoldDB" id="A0A8J3FM13"/>
<dbReference type="GO" id="GO:0015833">
    <property type="term" value="P:peptide transport"/>
    <property type="evidence" value="ECO:0007669"/>
    <property type="project" value="InterPro"/>
</dbReference>
<dbReference type="PROSITE" id="PS50893">
    <property type="entry name" value="ABC_TRANSPORTER_2"/>
    <property type="match status" value="1"/>
</dbReference>
<dbReference type="GO" id="GO:0016887">
    <property type="term" value="F:ATP hydrolysis activity"/>
    <property type="evidence" value="ECO:0007669"/>
    <property type="project" value="InterPro"/>
</dbReference>
<dbReference type="CDD" id="cd06261">
    <property type="entry name" value="TM_PBP2"/>
    <property type="match status" value="1"/>
</dbReference>
<dbReference type="Gene3D" id="1.10.3720.10">
    <property type="entry name" value="MetI-like"/>
    <property type="match status" value="1"/>
</dbReference>
<proteinExistence type="inferred from homology"/>
<dbReference type="PANTHER" id="PTHR43297:SF2">
    <property type="entry name" value="DIPEPTIDE TRANSPORT ATP-BINDING PROTEIN DPPD"/>
    <property type="match status" value="1"/>
</dbReference>
<feature type="domain" description="ABC transporter" evidence="12">
    <location>
        <begin position="291"/>
        <end position="528"/>
    </location>
</feature>
<feature type="transmembrane region" description="Helical" evidence="11">
    <location>
        <begin position="77"/>
        <end position="100"/>
    </location>
</feature>
<name>A0A8J3FM13_9ACTN</name>
<reference evidence="14" key="2">
    <citation type="submission" date="2020-09" db="EMBL/GenBank/DDBJ databases">
        <authorList>
            <person name="Sun Q."/>
            <person name="Ohkuma M."/>
        </authorList>
    </citation>
    <scope>NUCLEOTIDE SEQUENCE</scope>
    <source>
        <strain evidence="14">JCM 3091</strain>
    </source>
</reference>
<dbReference type="InterPro" id="IPR003439">
    <property type="entry name" value="ABC_transporter-like_ATP-bd"/>
</dbReference>
<evidence type="ECO:0000256" key="1">
    <source>
        <dbReference type="ARBA" id="ARBA00004141"/>
    </source>
</evidence>
<evidence type="ECO:0000256" key="8">
    <source>
        <dbReference type="ARBA" id="ARBA00022840"/>
    </source>
</evidence>
<dbReference type="InterPro" id="IPR003593">
    <property type="entry name" value="AAA+_ATPase"/>
</dbReference>
<dbReference type="Pfam" id="PF00005">
    <property type="entry name" value="ABC_tran"/>
    <property type="match status" value="1"/>
</dbReference>
<evidence type="ECO:0000256" key="3">
    <source>
        <dbReference type="ARBA" id="ARBA00005417"/>
    </source>
</evidence>
<keyword evidence="9 11" id="KW-1133">Transmembrane helix</keyword>
<dbReference type="InterPro" id="IPR013563">
    <property type="entry name" value="Oligopep_ABC_C"/>
</dbReference>
<comment type="subcellular location">
    <subcellularLocation>
        <location evidence="11">Cell membrane</location>
        <topology evidence="11">Multi-pass membrane protein</topology>
    </subcellularLocation>
    <subcellularLocation>
        <location evidence="2">Cell membrane</location>
        <topology evidence="2">Peripheral membrane protein</topology>
    </subcellularLocation>
    <subcellularLocation>
        <location evidence="1">Membrane</location>
        <topology evidence="1">Multi-pass membrane protein</topology>
    </subcellularLocation>
</comment>
<feature type="domain" description="ABC transmembrane type-1" evidence="13">
    <location>
        <begin position="71"/>
        <end position="264"/>
    </location>
</feature>
<accession>A0A8J3FM13</accession>
<evidence type="ECO:0000256" key="11">
    <source>
        <dbReference type="RuleBase" id="RU363032"/>
    </source>
</evidence>
<dbReference type="InterPro" id="IPR035906">
    <property type="entry name" value="MetI-like_sf"/>
</dbReference>
<keyword evidence="5" id="KW-1003">Cell membrane</keyword>
<keyword evidence="7" id="KW-0547">Nucleotide-binding</keyword>
<evidence type="ECO:0000256" key="2">
    <source>
        <dbReference type="ARBA" id="ARBA00004202"/>
    </source>
</evidence>
<keyword evidence="15" id="KW-1185">Reference proteome</keyword>
<dbReference type="InterPro" id="IPR050388">
    <property type="entry name" value="ABC_Ni/Peptide_Import"/>
</dbReference>
<evidence type="ECO:0000259" key="12">
    <source>
        <dbReference type="PROSITE" id="PS50893"/>
    </source>
</evidence>
<keyword evidence="10 11" id="KW-0472">Membrane</keyword>
<gene>
    <name evidence="14" type="ORF">GCM10010124_38270</name>
</gene>
<evidence type="ECO:0000256" key="4">
    <source>
        <dbReference type="ARBA" id="ARBA00022448"/>
    </source>
</evidence>
<dbReference type="InterPro" id="IPR025966">
    <property type="entry name" value="OppC_N"/>
</dbReference>
<reference evidence="14" key="1">
    <citation type="journal article" date="2014" name="Int. J. Syst. Evol. Microbiol.">
        <title>Complete genome sequence of Corynebacterium casei LMG S-19264T (=DSM 44701T), isolated from a smear-ripened cheese.</title>
        <authorList>
            <consortium name="US DOE Joint Genome Institute (JGI-PGF)"/>
            <person name="Walter F."/>
            <person name="Albersmeier A."/>
            <person name="Kalinowski J."/>
            <person name="Ruckert C."/>
        </authorList>
    </citation>
    <scope>NUCLEOTIDE SEQUENCE</scope>
    <source>
        <strain evidence="14">JCM 3091</strain>
    </source>
</reference>
<dbReference type="Pfam" id="PF08352">
    <property type="entry name" value="oligo_HPY"/>
    <property type="match status" value="1"/>
</dbReference>
<dbReference type="Gene3D" id="3.40.50.300">
    <property type="entry name" value="P-loop containing nucleotide triphosphate hydrolases"/>
    <property type="match status" value="1"/>
</dbReference>
<comment type="caution">
    <text evidence="14">The sequence shown here is derived from an EMBL/GenBank/DDBJ whole genome shotgun (WGS) entry which is preliminary data.</text>
</comment>
<dbReference type="GO" id="GO:0005524">
    <property type="term" value="F:ATP binding"/>
    <property type="evidence" value="ECO:0007669"/>
    <property type="project" value="UniProtKB-KW"/>
</dbReference>
<dbReference type="RefSeq" id="WP_189115749.1">
    <property type="nucleotide sequence ID" value="NZ_BMQC01000021.1"/>
</dbReference>
<dbReference type="Pfam" id="PF12911">
    <property type="entry name" value="OppC_N"/>
    <property type="match status" value="1"/>
</dbReference>
<dbReference type="SMART" id="SM00382">
    <property type="entry name" value="AAA"/>
    <property type="match status" value="1"/>
</dbReference>
<dbReference type="InterPro" id="IPR000515">
    <property type="entry name" value="MetI-like"/>
</dbReference>
<dbReference type="NCBIfam" id="TIGR01727">
    <property type="entry name" value="oligo_HPY"/>
    <property type="match status" value="1"/>
</dbReference>
<dbReference type="GO" id="GO:0055085">
    <property type="term" value="P:transmembrane transport"/>
    <property type="evidence" value="ECO:0007669"/>
    <property type="project" value="InterPro"/>
</dbReference>
<keyword evidence="8 14" id="KW-0067">ATP-binding</keyword>
<dbReference type="Proteomes" id="UP000662200">
    <property type="component" value="Unassembled WGS sequence"/>
</dbReference>
<dbReference type="EMBL" id="BMQC01000021">
    <property type="protein sequence ID" value="GGK41804.1"/>
    <property type="molecule type" value="Genomic_DNA"/>
</dbReference>
<protein>
    <submittedName>
        <fullName evidence="14">Peptide ABC transporter ATP-binding protein</fullName>
    </submittedName>
</protein>
<evidence type="ECO:0000256" key="5">
    <source>
        <dbReference type="ARBA" id="ARBA00022475"/>
    </source>
</evidence>
<evidence type="ECO:0000256" key="6">
    <source>
        <dbReference type="ARBA" id="ARBA00022692"/>
    </source>
</evidence>